<dbReference type="SUPFAM" id="SSF49562">
    <property type="entry name" value="C2 domain (Calcium/lipid-binding domain, CaLB)"/>
    <property type="match status" value="1"/>
</dbReference>
<dbReference type="EMBL" id="CAUJNA010003524">
    <property type="protein sequence ID" value="CAJ1404089.1"/>
    <property type="molecule type" value="Genomic_DNA"/>
</dbReference>
<evidence type="ECO:0000313" key="5">
    <source>
        <dbReference type="Proteomes" id="UP001178507"/>
    </source>
</evidence>
<feature type="compositionally biased region" description="Basic residues" evidence="1">
    <location>
        <begin position="97"/>
        <end position="108"/>
    </location>
</feature>
<evidence type="ECO:0000259" key="3">
    <source>
        <dbReference type="PROSITE" id="PS50222"/>
    </source>
</evidence>
<comment type="caution">
    <text evidence="4">The sequence shown here is derived from an EMBL/GenBank/DDBJ whole genome shotgun (WGS) entry which is preliminary data.</text>
</comment>
<gene>
    <name evidence="4" type="ORF">EVOR1521_LOCUS26617</name>
</gene>
<organism evidence="4 5">
    <name type="scientific">Effrenium voratum</name>
    <dbReference type="NCBI Taxonomy" id="2562239"/>
    <lineage>
        <taxon>Eukaryota</taxon>
        <taxon>Sar</taxon>
        <taxon>Alveolata</taxon>
        <taxon>Dinophyceae</taxon>
        <taxon>Suessiales</taxon>
        <taxon>Symbiodiniaceae</taxon>
        <taxon>Effrenium</taxon>
    </lineage>
</organism>
<sequence length="734" mass="80418">MGATASVEAPAAEELKRLFDKHDVTGSGNLERQEAYALIEDLRLRYGMEEELPDSFKDAVFEDFDKDHAGTWSWHDVRVLSGDGWQAMRRRLQRVRVRGGQRHNRAKRQKEQTLTESASSAWAKVSGAGAAVAAMKEVEKVKDLEEEIELDFHPMRIENISIGQESWTFAPQIDLRVIRGDPRRGRAAPHEVNEAVFKGPFVAQVVSKVPRGTTQDPTWSDSLHVTFTKAKGLYVHIILSDNRFGVGLGPLTELLLTLGEVLDMLRSPSVRRLQMQPFTVDQTKVIIRPPVVLVAQFGGPRPSFQRFVHVIRAESLPEESFLLEVELLANNGDGCVLVAQRTDSQSGPDPVYHHSLCLDWDDEGDMAVNCKVMRTSLTSSETFAELREKLPQAALEPVGRSERLEMRCLDGTGTNAEVSLHFADVMPEMSLNITISSATGLAPKSEAWTFNPFVEACVFSRDPRLGSLGRAARVVFGQTEILSNCHSDPHWEQPIVLKIVPEPGLFLRLSACSEAALGVTRAWDELAEVVMEMPEVMKLAQGSVERKYTMKRLFEMKRHGDSELFMSFAQVGGNVAAAAFERTAAAHATRTRDGGVASPRAGRPVQGELMASGSPTSKHTAVQLPIAGGYALPPQPSIQGLQPLAQVLTVHGQEVPDVIAQLYGPPQQPRYLQSAGWPAPPPPPASAKPSPLPPEELSLALSAGAKAGAQVKGNVPMSFFSLPGNPHLAWLARR</sequence>
<keyword evidence="5" id="KW-1185">Reference proteome</keyword>
<dbReference type="AlphaFoldDB" id="A0AA36NF73"/>
<dbReference type="GO" id="GO:0005509">
    <property type="term" value="F:calcium ion binding"/>
    <property type="evidence" value="ECO:0007669"/>
    <property type="project" value="InterPro"/>
</dbReference>
<dbReference type="Gene3D" id="1.10.238.10">
    <property type="entry name" value="EF-hand"/>
    <property type="match status" value="1"/>
</dbReference>
<dbReference type="SUPFAM" id="SSF47473">
    <property type="entry name" value="EF-hand"/>
    <property type="match status" value="1"/>
</dbReference>
<accession>A0AA36NF73</accession>
<dbReference type="InterPro" id="IPR035892">
    <property type="entry name" value="C2_domain_sf"/>
</dbReference>
<dbReference type="Proteomes" id="UP001178507">
    <property type="component" value="Unassembled WGS sequence"/>
</dbReference>
<proteinExistence type="predicted"/>
<evidence type="ECO:0000256" key="1">
    <source>
        <dbReference type="SAM" id="MobiDB-lite"/>
    </source>
</evidence>
<dbReference type="InterPro" id="IPR002048">
    <property type="entry name" value="EF_hand_dom"/>
</dbReference>
<evidence type="ECO:0000313" key="4">
    <source>
        <dbReference type="EMBL" id="CAJ1404089.1"/>
    </source>
</evidence>
<name>A0AA36NF73_9DINO</name>
<dbReference type="Pfam" id="PF00168">
    <property type="entry name" value="C2"/>
    <property type="match status" value="1"/>
</dbReference>
<protein>
    <submittedName>
        <fullName evidence="4">Uncharacterized protein</fullName>
    </submittedName>
</protein>
<feature type="domain" description="EF-hand" evidence="3">
    <location>
        <begin position="10"/>
        <end position="45"/>
    </location>
</feature>
<reference evidence="4" key="1">
    <citation type="submission" date="2023-08" db="EMBL/GenBank/DDBJ databases">
        <authorList>
            <person name="Chen Y."/>
            <person name="Shah S."/>
            <person name="Dougan E. K."/>
            <person name="Thang M."/>
            <person name="Chan C."/>
        </authorList>
    </citation>
    <scope>NUCLEOTIDE SEQUENCE</scope>
</reference>
<evidence type="ECO:0000259" key="2">
    <source>
        <dbReference type="PROSITE" id="PS50004"/>
    </source>
</evidence>
<feature type="region of interest" description="Disordered" evidence="1">
    <location>
        <begin position="588"/>
        <end position="617"/>
    </location>
</feature>
<feature type="region of interest" description="Disordered" evidence="1">
    <location>
        <begin position="97"/>
        <end position="118"/>
    </location>
</feature>
<feature type="compositionally biased region" description="Pro residues" evidence="1">
    <location>
        <begin position="678"/>
        <end position="694"/>
    </location>
</feature>
<dbReference type="PROSITE" id="PS50222">
    <property type="entry name" value="EF_HAND_2"/>
    <property type="match status" value="1"/>
</dbReference>
<feature type="region of interest" description="Disordered" evidence="1">
    <location>
        <begin position="670"/>
        <end position="697"/>
    </location>
</feature>
<dbReference type="InterPro" id="IPR000008">
    <property type="entry name" value="C2_dom"/>
</dbReference>
<dbReference type="InterPro" id="IPR011992">
    <property type="entry name" value="EF-hand-dom_pair"/>
</dbReference>
<feature type="domain" description="C2" evidence="2">
    <location>
        <begin position="412"/>
        <end position="548"/>
    </location>
</feature>
<dbReference type="PROSITE" id="PS50004">
    <property type="entry name" value="C2"/>
    <property type="match status" value="1"/>
</dbReference>